<evidence type="ECO:0000256" key="1">
    <source>
        <dbReference type="SAM" id="MobiDB-lite"/>
    </source>
</evidence>
<name>A0ABS8I6T0_9NOSO</name>
<organism evidence="2 3">
    <name type="scientific">Nostoc favosum CHAB5714</name>
    <dbReference type="NCBI Taxonomy" id="2780399"/>
    <lineage>
        <taxon>Bacteria</taxon>
        <taxon>Bacillati</taxon>
        <taxon>Cyanobacteriota</taxon>
        <taxon>Cyanophyceae</taxon>
        <taxon>Nostocales</taxon>
        <taxon>Nostocaceae</taxon>
        <taxon>Nostoc</taxon>
        <taxon>Nostoc favosum</taxon>
    </lineage>
</organism>
<feature type="compositionally biased region" description="Polar residues" evidence="1">
    <location>
        <begin position="69"/>
        <end position="84"/>
    </location>
</feature>
<dbReference type="EMBL" id="JAIVFQ010000008">
    <property type="protein sequence ID" value="MCC5599242.1"/>
    <property type="molecule type" value="Genomic_DNA"/>
</dbReference>
<protein>
    <submittedName>
        <fullName evidence="2">Uncharacterized protein</fullName>
    </submittedName>
</protein>
<gene>
    <name evidence="2" type="ORF">LC586_08430</name>
</gene>
<evidence type="ECO:0000313" key="2">
    <source>
        <dbReference type="EMBL" id="MCC5599242.1"/>
    </source>
</evidence>
<proteinExistence type="predicted"/>
<keyword evidence="3" id="KW-1185">Reference proteome</keyword>
<sequence length="93" mass="9864">MGLILRETPSSLSPSANSVGNGRNPQDFGCNTVLIGVSLTDLRFEILVIVTQSKIQNRSTERLVPSISTCGHGTGAEVSQSPKSQIDRPASHC</sequence>
<reference evidence="2 3" key="1">
    <citation type="journal article" date="2021" name="Microorganisms">
        <title>Genome Evolution of Filamentous Cyanobacterium Nostoc Species: From Facultative Symbiosis to Free Living.</title>
        <authorList>
            <person name="Huo D."/>
            <person name="Li H."/>
            <person name="Cai F."/>
            <person name="Guo X."/>
            <person name="Qiao Z."/>
            <person name="Wang W."/>
            <person name="Yu G."/>
            <person name="Li R."/>
        </authorList>
    </citation>
    <scope>NUCLEOTIDE SEQUENCE [LARGE SCALE GENOMIC DNA]</scope>
    <source>
        <strain evidence="2 3">CHAB 5714</strain>
    </source>
</reference>
<feature type="compositionally biased region" description="Polar residues" evidence="1">
    <location>
        <begin position="8"/>
        <end position="24"/>
    </location>
</feature>
<accession>A0ABS8I6T0</accession>
<feature type="region of interest" description="Disordered" evidence="1">
    <location>
        <begin position="1"/>
        <end position="24"/>
    </location>
</feature>
<feature type="region of interest" description="Disordered" evidence="1">
    <location>
        <begin position="69"/>
        <end position="93"/>
    </location>
</feature>
<comment type="caution">
    <text evidence="2">The sequence shown here is derived from an EMBL/GenBank/DDBJ whole genome shotgun (WGS) entry which is preliminary data.</text>
</comment>
<evidence type="ECO:0000313" key="3">
    <source>
        <dbReference type="Proteomes" id="UP001199525"/>
    </source>
</evidence>
<dbReference type="Proteomes" id="UP001199525">
    <property type="component" value="Unassembled WGS sequence"/>
</dbReference>